<accession>A0A7S3R460</accession>
<feature type="compositionally biased region" description="Basic and acidic residues" evidence="1">
    <location>
        <begin position="218"/>
        <end position="232"/>
    </location>
</feature>
<sequence length="239" mass="25300">MELWRTSAQVPASPGTTELSGRADLLHKFNLQGLQDVIMTALHLDYTNPEHRKKYDVLGKLPGPAAMKQLYRGSLPDPRTGIAPPPRWSLLQVANWPPHSYPWPAYSAEDIRAASTFQPGPAVELSLEAQGIPVPPIRVDPGTETFLQQRQAQGTLGLPHEGLATASKAALEAAAAAGSGGIGEDGTGQRARRKASRSASATIAAAAAAEEDPGGEDGYAREDGGGGREMRGGRKRGRR</sequence>
<feature type="compositionally biased region" description="Low complexity" evidence="1">
    <location>
        <begin position="197"/>
        <end position="208"/>
    </location>
</feature>
<evidence type="ECO:0000256" key="1">
    <source>
        <dbReference type="SAM" id="MobiDB-lite"/>
    </source>
</evidence>
<protein>
    <submittedName>
        <fullName evidence="2">Uncharacterized protein</fullName>
    </submittedName>
</protein>
<organism evidence="2">
    <name type="scientific">Dunaliella tertiolecta</name>
    <name type="common">Green alga</name>
    <dbReference type="NCBI Taxonomy" id="3047"/>
    <lineage>
        <taxon>Eukaryota</taxon>
        <taxon>Viridiplantae</taxon>
        <taxon>Chlorophyta</taxon>
        <taxon>core chlorophytes</taxon>
        <taxon>Chlorophyceae</taxon>
        <taxon>CS clade</taxon>
        <taxon>Chlamydomonadales</taxon>
        <taxon>Dunaliellaceae</taxon>
        <taxon>Dunaliella</taxon>
    </lineage>
</organism>
<dbReference type="AlphaFoldDB" id="A0A7S3R460"/>
<reference evidence="2" key="1">
    <citation type="submission" date="2021-01" db="EMBL/GenBank/DDBJ databases">
        <authorList>
            <person name="Corre E."/>
            <person name="Pelletier E."/>
            <person name="Niang G."/>
            <person name="Scheremetjew M."/>
            <person name="Finn R."/>
            <person name="Kale V."/>
            <person name="Holt S."/>
            <person name="Cochrane G."/>
            <person name="Meng A."/>
            <person name="Brown T."/>
            <person name="Cohen L."/>
        </authorList>
    </citation>
    <scope>NUCLEOTIDE SEQUENCE</scope>
    <source>
        <strain evidence="2">CCMP1320</strain>
    </source>
</reference>
<evidence type="ECO:0000313" key="2">
    <source>
        <dbReference type="EMBL" id="CAE0501979.1"/>
    </source>
</evidence>
<proteinExistence type="predicted"/>
<name>A0A7S3R460_DUNTE</name>
<dbReference type="EMBL" id="HBIP01028186">
    <property type="protein sequence ID" value="CAE0501979.1"/>
    <property type="molecule type" value="Transcribed_RNA"/>
</dbReference>
<gene>
    <name evidence="2" type="ORF">DTER00134_LOCUS17052</name>
</gene>
<feature type="region of interest" description="Disordered" evidence="1">
    <location>
        <begin position="178"/>
        <end position="239"/>
    </location>
</feature>